<feature type="binding site" evidence="8">
    <location>
        <position position="121"/>
    </location>
    <ligand>
        <name>Zn(2+)</name>
        <dbReference type="ChEBI" id="CHEBI:29105"/>
        <note>catalytic</note>
    </ligand>
</feature>
<evidence type="ECO:0000256" key="8">
    <source>
        <dbReference type="HAMAP-Rule" id="MF_00009"/>
    </source>
</evidence>
<keyword evidence="8" id="KW-0698">rRNA processing</keyword>
<evidence type="ECO:0000256" key="1">
    <source>
        <dbReference type="ARBA" id="ARBA00010875"/>
    </source>
</evidence>
<evidence type="ECO:0000256" key="5">
    <source>
        <dbReference type="ARBA" id="ARBA00022759"/>
    </source>
</evidence>
<keyword evidence="10" id="KW-1185">Reference proteome</keyword>
<accession>A0A2K8U7E0</accession>
<dbReference type="OrthoDB" id="9807740at2"/>
<comment type="similarity">
    <text evidence="1 8">Belongs to the endoribonuclease YbeY family.</text>
</comment>
<dbReference type="NCBIfam" id="TIGR00043">
    <property type="entry name" value="rRNA maturation RNase YbeY"/>
    <property type="match status" value="1"/>
</dbReference>
<evidence type="ECO:0000256" key="2">
    <source>
        <dbReference type="ARBA" id="ARBA00022517"/>
    </source>
</evidence>
<keyword evidence="4 8" id="KW-0479">Metal-binding</keyword>
<feature type="binding site" evidence="8">
    <location>
        <position position="127"/>
    </location>
    <ligand>
        <name>Zn(2+)</name>
        <dbReference type="ChEBI" id="CHEBI:29105"/>
        <note>catalytic</note>
    </ligand>
</feature>
<protein>
    <recommendedName>
        <fullName evidence="8">Endoribonuclease YbeY</fullName>
        <ecNumber evidence="8">3.1.-.-</ecNumber>
    </recommendedName>
</protein>
<keyword evidence="2 8" id="KW-0690">Ribosome biogenesis</keyword>
<proteinExistence type="inferred from homology"/>
<dbReference type="GO" id="GO:0004222">
    <property type="term" value="F:metalloendopeptidase activity"/>
    <property type="evidence" value="ECO:0007669"/>
    <property type="project" value="InterPro"/>
</dbReference>
<dbReference type="PANTHER" id="PTHR46986:SF1">
    <property type="entry name" value="ENDORIBONUCLEASE YBEY, CHLOROPLASTIC"/>
    <property type="match status" value="1"/>
</dbReference>
<dbReference type="GO" id="GO:0006364">
    <property type="term" value="P:rRNA processing"/>
    <property type="evidence" value="ECO:0007669"/>
    <property type="project" value="UniProtKB-UniRule"/>
</dbReference>
<evidence type="ECO:0000256" key="3">
    <source>
        <dbReference type="ARBA" id="ARBA00022722"/>
    </source>
</evidence>
<comment type="function">
    <text evidence="8">Single strand-specific metallo-endoribonuclease involved in late-stage 70S ribosome quality control and in maturation of the 3' terminus of the 16S rRNA.</text>
</comment>
<evidence type="ECO:0000313" key="9">
    <source>
        <dbReference type="EMBL" id="AUB81339.1"/>
    </source>
</evidence>
<evidence type="ECO:0000256" key="4">
    <source>
        <dbReference type="ARBA" id="ARBA00022723"/>
    </source>
</evidence>
<evidence type="ECO:0000313" key="10">
    <source>
        <dbReference type="Proteomes" id="UP000232638"/>
    </source>
</evidence>
<dbReference type="GO" id="GO:0005737">
    <property type="term" value="C:cytoplasm"/>
    <property type="evidence" value="ECO:0007669"/>
    <property type="project" value="UniProtKB-SubCell"/>
</dbReference>
<dbReference type="GO" id="GO:0008270">
    <property type="term" value="F:zinc ion binding"/>
    <property type="evidence" value="ECO:0007669"/>
    <property type="project" value="UniProtKB-UniRule"/>
</dbReference>
<dbReference type="PANTHER" id="PTHR46986">
    <property type="entry name" value="ENDORIBONUCLEASE YBEY, CHLOROPLASTIC"/>
    <property type="match status" value="1"/>
</dbReference>
<keyword evidence="8" id="KW-0963">Cytoplasm</keyword>
<dbReference type="EMBL" id="CP020370">
    <property type="protein sequence ID" value="AUB81339.1"/>
    <property type="molecule type" value="Genomic_DNA"/>
</dbReference>
<dbReference type="GO" id="GO:0004521">
    <property type="term" value="F:RNA endonuclease activity"/>
    <property type="evidence" value="ECO:0007669"/>
    <property type="project" value="UniProtKB-UniRule"/>
</dbReference>
<evidence type="ECO:0000256" key="6">
    <source>
        <dbReference type="ARBA" id="ARBA00022801"/>
    </source>
</evidence>
<dbReference type="InterPro" id="IPR023091">
    <property type="entry name" value="MetalPrtase_cat_dom_sf_prd"/>
</dbReference>
<sequence length="160" mass="16901">MELDLDLQVATEAPDLPAAADFASWAAAALEGRRERAALTIRIVDPPEGQALNLRFRGQDRPTNVLSFPFEAPPGLPAGAGLDALLGDLVICAALVSTEALEQGKAAPAHWAHLVVHGVLHLLDYDHLTDTDAQLMEGLETAILVGLGFPPPYLETAANP</sequence>
<dbReference type="SUPFAM" id="SSF55486">
    <property type="entry name" value="Metalloproteases ('zincins'), catalytic domain"/>
    <property type="match status" value="1"/>
</dbReference>
<dbReference type="KEGG" id="tsy:THSYN_10515"/>
<name>A0A2K8U7E0_9GAMM</name>
<dbReference type="HAMAP" id="MF_00009">
    <property type="entry name" value="Endoribonucl_YbeY"/>
    <property type="match status" value="1"/>
</dbReference>
<reference evidence="9 10" key="1">
    <citation type="submission" date="2017-03" db="EMBL/GenBank/DDBJ databases">
        <title>Complete genome sequence of Candidatus 'Thiodictyon syntrophicum' sp. nov. strain Cad16T, a photolithoautotroph purple sulfur bacterium isolated from an alpine meromictic lake.</title>
        <authorList>
            <person name="Luedin S.M."/>
            <person name="Pothier J.F."/>
            <person name="Danza F."/>
            <person name="Storelli N."/>
            <person name="Wittwer M."/>
            <person name="Tonolla M."/>
        </authorList>
    </citation>
    <scope>NUCLEOTIDE SEQUENCE [LARGE SCALE GENOMIC DNA]</scope>
    <source>
        <strain evidence="9 10">Cad16T</strain>
    </source>
</reference>
<dbReference type="Gene3D" id="3.40.390.30">
    <property type="entry name" value="Metalloproteases ('zincins'), catalytic domain"/>
    <property type="match status" value="1"/>
</dbReference>
<comment type="cofactor">
    <cofactor evidence="8">
        <name>Zn(2+)</name>
        <dbReference type="ChEBI" id="CHEBI:29105"/>
    </cofactor>
    <text evidence="8">Binds 1 zinc ion.</text>
</comment>
<keyword evidence="7 8" id="KW-0862">Zinc</keyword>
<dbReference type="AlphaFoldDB" id="A0A2K8U7E0"/>
<dbReference type="InterPro" id="IPR002036">
    <property type="entry name" value="YbeY"/>
</dbReference>
<keyword evidence="6 8" id="KW-0378">Hydrolase</keyword>
<feature type="binding site" evidence="8">
    <location>
        <position position="117"/>
    </location>
    <ligand>
        <name>Zn(2+)</name>
        <dbReference type="ChEBI" id="CHEBI:29105"/>
        <note>catalytic</note>
    </ligand>
</feature>
<dbReference type="RefSeq" id="WP_100919112.1">
    <property type="nucleotide sequence ID" value="NZ_CP020370.1"/>
</dbReference>
<evidence type="ECO:0000256" key="7">
    <source>
        <dbReference type="ARBA" id="ARBA00022833"/>
    </source>
</evidence>
<keyword evidence="5 8" id="KW-0255">Endonuclease</keyword>
<organism evidence="9 10">
    <name type="scientific">Candidatus Thiodictyon syntrophicum</name>
    <dbReference type="NCBI Taxonomy" id="1166950"/>
    <lineage>
        <taxon>Bacteria</taxon>
        <taxon>Pseudomonadati</taxon>
        <taxon>Pseudomonadota</taxon>
        <taxon>Gammaproteobacteria</taxon>
        <taxon>Chromatiales</taxon>
        <taxon>Chromatiaceae</taxon>
        <taxon>Thiodictyon</taxon>
    </lineage>
</organism>
<dbReference type="Pfam" id="PF02130">
    <property type="entry name" value="YbeY"/>
    <property type="match status" value="1"/>
</dbReference>
<dbReference type="EC" id="3.1.-.-" evidence="8"/>
<comment type="subcellular location">
    <subcellularLocation>
        <location evidence="8">Cytoplasm</location>
    </subcellularLocation>
</comment>
<keyword evidence="3 8" id="KW-0540">Nuclease</keyword>
<gene>
    <name evidence="8" type="primary">ybeY</name>
    <name evidence="9" type="ORF">THSYN_10515</name>
</gene>
<dbReference type="Proteomes" id="UP000232638">
    <property type="component" value="Chromosome"/>
</dbReference>